<feature type="domain" description="F-box" evidence="1">
    <location>
        <begin position="41"/>
        <end position="74"/>
    </location>
</feature>
<organism evidence="2">
    <name type="scientific">Medicago truncatula</name>
    <name type="common">Barrel medic</name>
    <name type="synonym">Medicago tribuloides</name>
    <dbReference type="NCBI Taxonomy" id="3880"/>
    <lineage>
        <taxon>Eukaryota</taxon>
        <taxon>Viridiplantae</taxon>
        <taxon>Streptophyta</taxon>
        <taxon>Embryophyta</taxon>
        <taxon>Tracheophyta</taxon>
        <taxon>Spermatophyta</taxon>
        <taxon>Magnoliopsida</taxon>
        <taxon>eudicotyledons</taxon>
        <taxon>Gunneridae</taxon>
        <taxon>Pentapetalae</taxon>
        <taxon>rosids</taxon>
        <taxon>fabids</taxon>
        <taxon>Fabales</taxon>
        <taxon>Fabaceae</taxon>
        <taxon>Papilionoideae</taxon>
        <taxon>50 kb inversion clade</taxon>
        <taxon>NPAAA clade</taxon>
        <taxon>Hologalegina</taxon>
        <taxon>IRL clade</taxon>
        <taxon>Trifolieae</taxon>
        <taxon>Medicago</taxon>
    </lineage>
</organism>
<dbReference type="Proteomes" id="UP000265566">
    <property type="component" value="Chromosome 7"/>
</dbReference>
<dbReference type="PANTHER" id="PTHR34145:SF28">
    <property type="entry name" value="F-BOX DOMAIN-CONTAINING PROTEIN"/>
    <property type="match status" value="1"/>
</dbReference>
<dbReference type="InterPro" id="IPR055357">
    <property type="entry name" value="LRR_At1g61320_AtMIF1"/>
</dbReference>
<proteinExistence type="predicted"/>
<dbReference type="Gene3D" id="3.80.10.10">
    <property type="entry name" value="Ribonuclease Inhibitor"/>
    <property type="match status" value="1"/>
</dbReference>
<dbReference type="InterPro" id="IPR032675">
    <property type="entry name" value="LRR_dom_sf"/>
</dbReference>
<dbReference type="InterPro" id="IPR053772">
    <property type="entry name" value="At1g61320/At1g61330-like"/>
</dbReference>
<evidence type="ECO:0000313" key="2">
    <source>
        <dbReference type="EMBL" id="RHN47724.1"/>
    </source>
</evidence>
<dbReference type="PROSITE" id="PS50181">
    <property type="entry name" value="FBOX"/>
    <property type="match status" value="1"/>
</dbReference>
<dbReference type="SUPFAM" id="SSF81383">
    <property type="entry name" value="F-box domain"/>
    <property type="match status" value="1"/>
</dbReference>
<name>A0A396H7M6_MEDTR</name>
<dbReference type="SUPFAM" id="SSF52047">
    <property type="entry name" value="RNI-like"/>
    <property type="match status" value="1"/>
</dbReference>
<dbReference type="Pfam" id="PF23622">
    <property type="entry name" value="LRR_At1g61320_AtMIF1"/>
    <property type="match status" value="2"/>
</dbReference>
<dbReference type="Pfam" id="PF00646">
    <property type="entry name" value="F-box"/>
    <property type="match status" value="1"/>
</dbReference>
<dbReference type="InterPro" id="IPR036047">
    <property type="entry name" value="F-box-like_dom_sf"/>
</dbReference>
<dbReference type="InterPro" id="IPR001810">
    <property type="entry name" value="F-box_dom"/>
</dbReference>
<accession>A0A396H7M6</accession>
<evidence type="ECO:0000259" key="1">
    <source>
        <dbReference type="PROSITE" id="PS50181"/>
    </source>
</evidence>
<dbReference type="PANTHER" id="PTHR34145">
    <property type="entry name" value="OS02G0105600 PROTEIN"/>
    <property type="match status" value="1"/>
</dbReference>
<dbReference type="OrthoDB" id="1394117at2759"/>
<comment type="caution">
    <text evidence="2">The sequence shown here is derived from an EMBL/GenBank/DDBJ whole genome shotgun (WGS) entry which is preliminary data.</text>
</comment>
<dbReference type="Gene3D" id="1.20.1280.50">
    <property type="match status" value="1"/>
</dbReference>
<gene>
    <name evidence="2" type="ORF">MtrunA17_Chr7g0256081</name>
</gene>
<dbReference type="AlphaFoldDB" id="A0A396H7M6"/>
<dbReference type="Gramene" id="rna42355">
    <property type="protein sequence ID" value="RHN47724.1"/>
    <property type="gene ID" value="gene42355"/>
</dbReference>
<reference evidence="2" key="1">
    <citation type="journal article" date="2018" name="Nat. Plants">
        <title>Whole-genome landscape of Medicago truncatula symbiotic genes.</title>
        <authorList>
            <person name="Pecrix Y."/>
            <person name="Gamas P."/>
            <person name="Carrere S."/>
        </authorList>
    </citation>
    <scope>NUCLEOTIDE SEQUENCE</scope>
    <source>
        <tissue evidence="2">Leaves</tissue>
    </source>
</reference>
<dbReference type="EMBL" id="PSQE01000007">
    <property type="protein sequence ID" value="RHN47724.1"/>
    <property type="molecule type" value="Genomic_DNA"/>
</dbReference>
<sequence>MKRCKKLKSELPSMKRCTKLKMAMKRRKKLKSELPAMKRCTKLESELPDSVISYIFSKLALKDLVKTSALSKRWVHEWGLRTDLNFDLHTMFDSNTIQVPNTFPLYQRLHFQSEFATRLDQFMLHYKGAIIHSIRVKFPLVNPLHGDAISNAINRLISKGIAKGVKRIELLLSSYSVTSYILPLTLLSGNHSLTYLHLQDCLVAEPLDYCTGFNNLTTLVLDLISVTPKLVQSMCSIWTHLVDLTLDACRYPSDLIINHSTLLRLNIVNCKVYIRSCLTIIASNLSSFEYSCNDDYQVHPINIQAHMLSKFSFRGIEFFKPVGFSGLKNVTTIVLDGEIENLSMDILPYLFSECLQLEDVTFKNFRHMSSIEIITGPKLRHLKIIDCGWADYSPSEIAIDAFNLSSFEYSAHIPRIISITAPKLLKVFWNASPGRKTPHLLDPIARLSHIENLSMIILTSQIEELTKVLVRFQNLRQLELLIEGGYDPSRDYFWILDIAMASQHLQKLSLTIRNLHREHSHIVEFKRQKREYTGFSHNDLKHVEFHGCVGSINVIELANDLLRSATSLNKMIFSSRDKAYIGAGRWTRDANDRRRRTIFCGVGGCRWFGENVIHEMLKDEVNEQCQLIIL</sequence>
<protein>
    <submittedName>
        <fullName evidence="2">Putative F-box domain, leucine-rich repeat domain, L domain-containing protein</fullName>
    </submittedName>
</protein>